<proteinExistence type="predicted"/>
<accession>A0ABT7FQB6</accession>
<comment type="caution">
    <text evidence="1">The sequence shown here is derived from an EMBL/GenBank/DDBJ whole genome shotgun (WGS) entry which is preliminary data.</text>
</comment>
<reference evidence="1 2" key="1">
    <citation type="submission" date="2023-05" db="EMBL/GenBank/DDBJ databases">
        <title>Metabolic capabilities are highly conserved among human nasal-associated Corynebacterium species in pangenomic analyses.</title>
        <authorList>
            <person name="Tran T.H."/>
            <person name="Roberts A.Q."/>
            <person name="Escapa I.F."/>
            <person name="Gao W."/>
            <person name="Conlan S."/>
            <person name="Kong H."/>
            <person name="Segre J.A."/>
            <person name="Kelly M.S."/>
            <person name="Lemon K.P."/>
        </authorList>
    </citation>
    <scope>NUCLEOTIDE SEQUENCE [LARGE SCALE GENOMIC DNA]</scope>
    <source>
        <strain evidence="1 2">KPL3802</strain>
    </source>
</reference>
<dbReference type="Proteomes" id="UP001239414">
    <property type="component" value="Unassembled WGS sequence"/>
</dbReference>
<dbReference type="EMBL" id="JASNUO010000006">
    <property type="protein sequence ID" value="MDK4247759.1"/>
    <property type="molecule type" value="Genomic_DNA"/>
</dbReference>
<evidence type="ECO:0000313" key="1">
    <source>
        <dbReference type="EMBL" id="MDK4247759.1"/>
    </source>
</evidence>
<sequence>MDLVQWRAHIKQVVEDEGQWLGILNEDGLPFYELGQVSRVSFPETRLAASSVEVAVNVTLGDRVVDDLVGEGLGKTSDEGRLVPATGALRMLCLIRPGGERRVAYVTHTVAEGRAAPSVLTIHGLDLVDGLAAWPCPSIPVEWSGKEFKTWDTDASGIEYSKPRVLAQVPFATKADGYTVKGSARDTIRRLIQDSFDGVNALYGWGDDPHAVVEFDSSVDDSAQVLIRVNDDPVLETVAEPARSAGLGIEVSLWWPGDTPVRVRVSRDPERFEVRSWAHPVQVVRIRRIKEK</sequence>
<name>A0ABT7FQB6_9CORY</name>
<gene>
    <name evidence="1" type="ORF">QPX34_06935</name>
</gene>
<dbReference type="RefSeq" id="WP_284612658.1">
    <property type="nucleotide sequence ID" value="NZ_CP100381.1"/>
</dbReference>
<evidence type="ECO:0000313" key="2">
    <source>
        <dbReference type="Proteomes" id="UP001239414"/>
    </source>
</evidence>
<organism evidence="1 2">
    <name type="scientific">Corynebacterium accolens</name>
    <dbReference type="NCBI Taxonomy" id="38284"/>
    <lineage>
        <taxon>Bacteria</taxon>
        <taxon>Bacillati</taxon>
        <taxon>Actinomycetota</taxon>
        <taxon>Actinomycetes</taxon>
        <taxon>Mycobacteriales</taxon>
        <taxon>Corynebacteriaceae</taxon>
        <taxon>Corynebacterium</taxon>
    </lineage>
</organism>
<protein>
    <recommendedName>
        <fullName evidence="3">Minor tail protein</fullName>
    </recommendedName>
</protein>
<keyword evidence="2" id="KW-1185">Reference proteome</keyword>
<evidence type="ECO:0008006" key="3">
    <source>
        <dbReference type="Google" id="ProtNLM"/>
    </source>
</evidence>